<evidence type="ECO:0000256" key="5">
    <source>
        <dbReference type="ARBA" id="ARBA00022691"/>
    </source>
</evidence>
<feature type="region of interest" description="Disordered" evidence="10">
    <location>
        <begin position="1"/>
        <end position="43"/>
    </location>
</feature>
<dbReference type="GO" id="GO:0002939">
    <property type="term" value="P:tRNA N1-guanine methylation"/>
    <property type="evidence" value="ECO:0007669"/>
    <property type="project" value="TreeGrafter"/>
</dbReference>
<evidence type="ECO:0000256" key="2">
    <source>
        <dbReference type="ARBA" id="ARBA00014673"/>
    </source>
</evidence>
<dbReference type="GO" id="GO:0052905">
    <property type="term" value="F:tRNA (guanosine(9)-N1)-methyltransferase activity"/>
    <property type="evidence" value="ECO:0007669"/>
    <property type="project" value="UniProtKB-EC"/>
</dbReference>
<evidence type="ECO:0000256" key="3">
    <source>
        <dbReference type="ARBA" id="ARBA00022603"/>
    </source>
</evidence>
<feature type="domain" description="SAM-dependent MTase TRM10-type" evidence="11">
    <location>
        <begin position="166"/>
        <end position="357"/>
    </location>
</feature>
<feature type="region of interest" description="Disordered" evidence="10">
    <location>
        <begin position="358"/>
        <end position="399"/>
    </location>
</feature>
<evidence type="ECO:0000259" key="11">
    <source>
        <dbReference type="PROSITE" id="PS51675"/>
    </source>
</evidence>
<evidence type="ECO:0000256" key="8">
    <source>
        <dbReference type="ARBA" id="ARBA00045240"/>
    </source>
</evidence>
<dbReference type="CDD" id="cd18101">
    <property type="entry name" value="Trm10euk_A"/>
    <property type="match status" value="1"/>
</dbReference>
<gene>
    <name evidence="13" type="primary">LOC109466693</name>
</gene>
<dbReference type="PANTHER" id="PTHR13563">
    <property type="entry name" value="TRNA (GUANINE-9-) METHYLTRANSFERASE"/>
    <property type="match status" value="1"/>
</dbReference>
<evidence type="ECO:0000256" key="9">
    <source>
        <dbReference type="ARBA" id="ARBA00048434"/>
    </source>
</evidence>
<dbReference type="GO" id="GO:0005654">
    <property type="term" value="C:nucleoplasm"/>
    <property type="evidence" value="ECO:0007669"/>
    <property type="project" value="TreeGrafter"/>
</dbReference>
<evidence type="ECO:0000256" key="6">
    <source>
        <dbReference type="ARBA" id="ARBA00029801"/>
    </source>
</evidence>
<feature type="region of interest" description="Disordered" evidence="10">
    <location>
        <begin position="89"/>
        <end position="110"/>
    </location>
</feature>
<dbReference type="InterPro" id="IPR028564">
    <property type="entry name" value="MT_TRM10-typ"/>
</dbReference>
<feature type="compositionally biased region" description="Acidic residues" evidence="10">
    <location>
        <begin position="363"/>
        <end position="373"/>
    </location>
</feature>
<evidence type="ECO:0000313" key="13">
    <source>
        <dbReference type="RefSeq" id="XP_019620001.1"/>
    </source>
</evidence>
<keyword evidence="5" id="KW-0949">S-adenosyl-L-methionine</keyword>
<protein>
    <recommendedName>
        <fullName evidence="2">tRNA methyltransferase 10 homolog A</fullName>
        <ecNumber evidence="1">2.1.1.221</ecNumber>
    </recommendedName>
    <alternativeName>
        <fullName evidence="6">RNA (guanine-9-)-methyltransferase domain-containing protein 2</fullName>
    </alternativeName>
    <alternativeName>
        <fullName evidence="7">tRNA (guanine(9)-N(1))-methyltransferase TRMT10A</fullName>
    </alternativeName>
</protein>
<dbReference type="Proteomes" id="UP000515135">
    <property type="component" value="Unplaced"/>
</dbReference>
<dbReference type="RefSeq" id="XP_019620001.1">
    <property type="nucleotide sequence ID" value="XM_019764442.1"/>
</dbReference>
<dbReference type="GeneID" id="109466693"/>
<keyword evidence="3" id="KW-0489">Methyltransferase</keyword>
<evidence type="ECO:0000256" key="1">
    <source>
        <dbReference type="ARBA" id="ARBA00012797"/>
    </source>
</evidence>
<dbReference type="GO" id="GO:0005829">
    <property type="term" value="C:cytosol"/>
    <property type="evidence" value="ECO:0007669"/>
    <property type="project" value="TreeGrafter"/>
</dbReference>
<dbReference type="PANTHER" id="PTHR13563:SF13">
    <property type="entry name" value="TRNA METHYLTRANSFERASE 10 HOMOLOG A"/>
    <property type="match status" value="1"/>
</dbReference>
<dbReference type="Gene3D" id="3.40.1280.30">
    <property type="match status" value="1"/>
</dbReference>
<evidence type="ECO:0000256" key="7">
    <source>
        <dbReference type="ARBA" id="ARBA00032540"/>
    </source>
</evidence>
<evidence type="ECO:0000256" key="4">
    <source>
        <dbReference type="ARBA" id="ARBA00022679"/>
    </source>
</evidence>
<evidence type="ECO:0000313" key="12">
    <source>
        <dbReference type="Proteomes" id="UP000515135"/>
    </source>
</evidence>
<sequence>MTAVAEETMSLTTDQDQTLENTDTNPEADKLNINAPGRPNDKKCNDVDKDLDCNNIISDVSMIDKCSSGQGEGGGAKDVDNSLEHVEGGGAKDVDNSLEHVEGGGAKDLDPEQAYAEGKISKKQLKRLRREEAWRKKKEFLKTKRKEQRRLEAQKRREKGEPNKKRLRLEFEKRLETSDVTIAVDLSFDDLMMEQDIKKLMKQIERCYAVNKRAPVPVQMHLSSVGGRCRHRMETAIAGWKGWKVGMQKELYTEVFERERIVYLTSDSPNTLSTLEAGKVYIIGGLVDHNSHKGLCYQRACEAGVSHAQLPIAQFVKIQSRKVLAVNHVFEIMLAYLELQDWQEAFLRVIPPRKGVEAITADQPEDNITETEGAEGQQTPNKNGPAIAEGNSEVLDKDS</sequence>
<dbReference type="InterPro" id="IPR007356">
    <property type="entry name" value="tRNA_m1G_MeTrfase_euk"/>
</dbReference>
<comment type="function">
    <text evidence="8">S-adenosyl-L-methionine-dependent guanine N(1)-methyltransferase that catalyzes the formation of N(1)-methylguanine at position 9 (m1G9) in tRNAs. Probably not able to catalyze formation of N(1)-methyladenine at position 9 (m1A9) in tRNAs.</text>
</comment>
<comment type="catalytic activity">
    <reaction evidence="9">
        <text>guanosine(9) in tRNA + S-adenosyl-L-methionine = N(1)-methylguanosine(9) in tRNA + S-adenosyl-L-homocysteine + H(+)</text>
        <dbReference type="Rhea" id="RHEA:43156"/>
        <dbReference type="Rhea" id="RHEA-COMP:10367"/>
        <dbReference type="Rhea" id="RHEA-COMP:10368"/>
        <dbReference type="ChEBI" id="CHEBI:15378"/>
        <dbReference type="ChEBI" id="CHEBI:57856"/>
        <dbReference type="ChEBI" id="CHEBI:59789"/>
        <dbReference type="ChEBI" id="CHEBI:73542"/>
        <dbReference type="ChEBI" id="CHEBI:74269"/>
        <dbReference type="EC" id="2.1.1.221"/>
    </reaction>
</comment>
<organism evidence="12 13">
    <name type="scientific">Branchiostoma belcheri</name>
    <name type="common">Amphioxus</name>
    <dbReference type="NCBI Taxonomy" id="7741"/>
    <lineage>
        <taxon>Eukaryota</taxon>
        <taxon>Metazoa</taxon>
        <taxon>Chordata</taxon>
        <taxon>Cephalochordata</taxon>
        <taxon>Leptocardii</taxon>
        <taxon>Amphioxiformes</taxon>
        <taxon>Branchiostomatidae</taxon>
        <taxon>Branchiostoma</taxon>
    </lineage>
</organism>
<keyword evidence="4" id="KW-0808">Transferase</keyword>
<dbReference type="AlphaFoldDB" id="A0A6P4YRX6"/>
<proteinExistence type="predicted"/>
<evidence type="ECO:0000256" key="10">
    <source>
        <dbReference type="SAM" id="MobiDB-lite"/>
    </source>
</evidence>
<dbReference type="InterPro" id="IPR038459">
    <property type="entry name" value="MT_TRM10-typ_sf"/>
</dbReference>
<dbReference type="EC" id="2.1.1.221" evidence="1"/>
<dbReference type="FunFam" id="3.40.1280.30:FF:000001">
    <property type="entry name" value="tRNA methyltransferase 10 homolog A"/>
    <property type="match status" value="1"/>
</dbReference>
<dbReference type="OrthoDB" id="278300at2759"/>
<keyword evidence="12" id="KW-1185">Reference proteome</keyword>
<reference evidence="13" key="1">
    <citation type="submission" date="2025-08" db="UniProtKB">
        <authorList>
            <consortium name="RefSeq"/>
        </authorList>
    </citation>
    <scope>IDENTIFICATION</scope>
    <source>
        <tissue evidence="13">Gonad</tissue>
    </source>
</reference>
<feature type="compositionally biased region" description="Polar residues" evidence="10">
    <location>
        <begin position="9"/>
        <end position="25"/>
    </location>
</feature>
<dbReference type="PROSITE" id="PS51675">
    <property type="entry name" value="SAM_MT_TRM10"/>
    <property type="match status" value="1"/>
</dbReference>
<name>A0A6P4YRX6_BRABE</name>
<accession>A0A6P4YRX6</accession>
<dbReference type="GO" id="GO:0000049">
    <property type="term" value="F:tRNA binding"/>
    <property type="evidence" value="ECO:0007669"/>
    <property type="project" value="TreeGrafter"/>
</dbReference>